<comment type="caution">
    <text evidence="6">The sequence shown here is derived from an EMBL/GenBank/DDBJ whole genome shotgun (WGS) entry which is preliminary data.</text>
</comment>
<dbReference type="GO" id="GO:1990904">
    <property type="term" value="C:ribonucleoprotein complex"/>
    <property type="evidence" value="ECO:0007669"/>
    <property type="project" value="UniProtKB-KW"/>
</dbReference>
<gene>
    <name evidence="5" type="primary">rpmB</name>
    <name evidence="6" type="ORF">HNQ40_002340</name>
</gene>
<evidence type="ECO:0000256" key="2">
    <source>
        <dbReference type="ARBA" id="ARBA00022980"/>
    </source>
</evidence>
<dbReference type="GO" id="GO:0003735">
    <property type="term" value="F:structural constituent of ribosome"/>
    <property type="evidence" value="ECO:0007669"/>
    <property type="project" value="InterPro"/>
</dbReference>
<dbReference type="InterPro" id="IPR034704">
    <property type="entry name" value="Ribosomal_bL28/bL31-like_sf"/>
</dbReference>
<reference evidence="6 7" key="1">
    <citation type="submission" date="2020-08" db="EMBL/GenBank/DDBJ databases">
        <title>Genomic Encyclopedia of Type Strains, Phase IV (KMG-IV): sequencing the most valuable type-strain genomes for metagenomic binning, comparative biology and taxonomic classification.</title>
        <authorList>
            <person name="Goeker M."/>
        </authorList>
    </citation>
    <scope>NUCLEOTIDE SEQUENCE [LARGE SCALE GENOMIC DNA]</scope>
    <source>
        <strain evidence="6 7">DSM 103725</strain>
    </source>
</reference>
<dbReference type="Proteomes" id="UP000541810">
    <property type="component" value="Unassembled WGS sequence"/>
</dbReference>
<proteinExistence type="inferred from homology"/>
<protein>
    <recommendedName>
        <fullName evidence="4 5">Large ribosomal subunit protein bL28</fullName>
    </recommendedName>
</protein>
<dbReference type="AlphaFoldDB" id="A0A7X0H788"/>
<dbReference type="SUPFAM" id="SSF143800">
    <property type="entry name" value="L28p-like"/>
    <property type="match status" value="1"/>
</dbReference>
<evidence type="ECO:0000313" key="6">
    <source>
        <dbReference type="EMBL" id="MBB6430534.1"/>
    </source>
</evidence>
<keyword evidence="7" id="KW-1185">Reference proteome</keyword>
<keyword evidence="3 5" id="KW-0687">Ribonucleoprotein</keyword>
<dbReference type="InterPro" id="IPR050096">
    <property type="entry name" value="Bacterial_rp_bL28"/>
</dbReference>
<evidence type="ECO:0000256" key="4">
    <source>
        <dbReference type="ARBA" id="ARBA00035174"/>
    </source>
</evidence>
<evidence type="ECO:0000256" key="1">
    <source>
        <dbReference type="ARBA" id="ARBA00008760"/>
    </source>
</evidence>
<dbReference type="EMBL" id="JACHGY010000001">
    <property type="protein sequence ID" value="MBB6430534.1"/>
    <property type="molecule type" value="Genomic_DNA"/>
</dbReference>
<evidence type="ECO:0000256" key="5">
    <source>
        <dbReference type="HAMAP-Rule" id="MF_00373"/>
    </source>
</evidence>
<dbReference type="NCBIfam" id="TIGR00009">
    <property type="entry name" value="L28"/>
    <property type="match status" value="1"/>
</dbReference>
<dbReference type="PANTHER" id="PTHR39080">
    <property type="entry name" value="50S RIBOSOMAL PROTEIN L28"/>
    <property type="match status" value="1"/>
</dbReference>
<dbReference type="Gene3D" id="2.30.170.40">
    <property type="entry name" value="Ribosomal protein L28/L24"/>
    <property type="match status" value="1"/>
</dbReference>
<evidence type="ECO:0000313" key="7">
    <source>
        <dbReference type="Proteomes" id="UP000541810"/>
    </source>
</evidence>
<dbReference type="Pfam" id="PF00830">
    <property type="entry name" value="Ribosomal_L28"/>
    <property type="match status" value="1"/>
</dbReference>
<name>A0A7X0H788_9BACT</name>
<dbReference type="HAMAP" id="MF_00373">
    <property type="entry name" value="Ribosomal_bL28"/>
    <property type="match status" value="1"/>
</dbReference>
<dbReference type="RefSeq" id="WP_184678042.1">
    <property type="nucleotide sequence ID" value="NZ_JACHGY010000001.1"/>
</dbReference>
<sequence>MPRVCEFTGRRTGTGFTYTLRGKKKYLGGVGTKITGKTKRKFKPNLQNVNCVMEDGSVRKVKASAKAIRMGLVVKPLKRKYAYKPEEAAAE</sequence>
<dbReference type="GO" id="GO:0005840">
    <property type="term" value="C:ribosome"/>
    <property type="evidence" value="ECO:0007669"/>
    <property type="project" value="UniProtKB-KW"/>
</dbReference>
<dbReference type="InterPro" id="IPR037147">
    <property type="entry name" value="Ribosomal_bL28_sf"/>
</dbReference>
<organism evidence="6 7">
    <name type="scientific">Algisphaera agarilytica</name>
    <dbReference type="NCBI Taxonomy" id="1385975"/>
    <lineage>
        <taxon>Bacteria</taxon>
        <taxon>Pseudomonadati</taxon>
        <taxon>Planctomycetota</taxon>
        <taxon>Phycisphaerae</taxon>
        <taxon>Phycisphaerales</taxon>
        <taxon>Phycisphaeraceae</taxon>
        <taxon>Algisphaera</taxon>
    </lineage>
</organism>
<dbReference type="InterPro" id="IPR001383">
    <property type="entry name" value="Ribosomal_bL28_bact-type"/>
</dbReference>
<comment type="similarity">
    <text evidence="1 5">Belongs to the bacterial ribosomal protein bL28 family.</text>
</comment>
<keyword evidence="2 5" id="KW-0689">Ribosomal protein</keyword>
<accession>A0A7X0H788</accession>
<dbReference type="PANTHER" id="PTHR39080:SF1">
    <property type="entry name" value="LARGE RIBOSOMAL SUBUNIT PROTEIN BL28A"/>
    <property type="match status" value="1"/>
</dbReference>
<dbReference type="GO" id="GO:0006412">
    <property type="term" value="P:translation"/>
    <property type="evidence" value="ECO:0007669"/>
    <property type="project" value="UniProtKB-UniRule"/>
</dbReference>
<evidence type="ECO:0000256" key="3">
    <source>
        <dbReference type="ARBA" id="ARBA00023274"/>
    </source>
</evidence>
<dbReference type="InterPro" id="IPR026569">
    <property type="entry name" value="Ribosomal_bL28"/>
</dbReference>